<dbReference type="InterPro" id="IPR033732">
    <property type="entry name" value="ATP_synth_F1_a_nt-bd_dom"/>
</dbReference>
<dbReference type="InterPro" id="IPR000793">
    <property type="entry name" value="ATP_synth_asu_C"/>
</dbReference>
<keyword evidence="9 17" id="KW-0472">Membrane</keyword>
<name>A0A846U9Q8_9MOLU</name>
<dbReference type="GO" id="GO:0046933">
    <property type="term" value="F:proton-transporting ATP synthase activity, rotational mechanism"/>
    <property type="evidence" value="ECO:0007669"/>
    <property type="project" value="UniProtKB-UniRule"/>
</dbReference>
<comment type="function">
    <text evidence="17">Produces ATP from ADP in the presence of a proton gradient across the membrane. The alpha chain is a regulatory subunit.</text>
</comment>
<keyword evidence="6 17" id="KW-0067">ATP-binding</keyword>
<comment type="subunit">
    <text evidence="13">F-type ATPases have 2 components, CF(1) - the catalytic core - and CF(0) - the membrane proton channel. CF(1) has five subunits: alpha(3), beta(3), gamma(1), delta(1), epsilon(1). CF(0) has three main subunits: a(1), b(2) and c(9-12). The alpha and beta chains form an alternating ring which encloses part of the gamma chain. CF(1) is attached to CF(0) by a central stalk formed by the gamma and epsilon chains, while a peripheral stalk is formed by the delta and b chains.</text>
</comment>
<evidence type="ECO:0000313" key="22">
    <source>
        <dbReference type="Proteomes" id="UP000584587"/>
    </source>
</evidence>
<evidence type="ECO:0000256" key="17">
    <source>
        <dbReference type="HAMAP-Rule" id="MF_01346"/>
    </source>
</evidence>
<dbReference type="NCBIfam" id="NF009884">
    <property type="entry name" value="PRK13343.1"/>
    <property type="match status" value="1"/>
</dbReference>
<dbReference type="InterPro" id="IPR000194">
    <property type="entry name" value="ATPase_F1/V1/A1_a/bsu_nucl-bd"/>
</dbReference>
<evidence type="ECO:0000256" key="3">
    <source>
        <dbReference type="ARBA" id="ARBA00012473"/>
    </source>
</evidence>
<dbReference type="EMBL" id="JAAVVK010000002">
    <property type="protein sequence ID" value="NKE38603.1"/>
    <property type="molecule type" value="Genomic_DNA"/>
</dbReference>
<dbReference type="NCBIfam" id="TIGR00962">
    <property type="entry name" value="atpA"/>
    <property type="match status" value="1"/>
</dbReference>
<evidence type="ECO:0000256" key="11">
    <source>
        <dbReference type="ARBA" id="ARBA00023310"/>
    </source>
</evidence>
<dbReference type="GO" id="GO:0005524">
    <property type="term" value="F:ATP binding"/>
    <property type="evidence" value="ECO:0007669"/>
    <property type="project" value="UniProtKB-UniRule"/>
</dbReference>
<dbReference type="GO" id="GO:0045259">
    <property type="term" value="C:proton-transporting ATP synthase complex"/>
    <property type="evidence" value="ECO:0007669"/>
    <property type="project" value="UniProtKB-KW"/>
</dbReference>
<dbReference type="PANTHER" id="PTHR48082:SF2">
    <property type="entry name" value="ATP SYNTHASE SUBUNIT ALPHA, MITOCHONDRIAL"/>
    <property type="match status" value="1"/>
</dbReference>
<evidence type="ECO:0000256" key="12">
    <source>
        <dbReference type="ARBA" id="ARBA00048383"/>
    </source>
</evidence>
<dbReference type="CDD" id="cd18116">
    <property type="entry name" value="ATP-synt_F1_alpha_N"/>
    <property type="match status" value="1"/>
</dbReference>
<evidence type="ECO:0000256" key="10">
    <source>
        <dbReference type="ARBA" id="ARBA00023196"/>
    </source>
</evidence>
<keyword evidence="5 17" id="KW-0547">Nucleotide-binding</keyword>
<feature type="domain" description="ATPase F1/V1/A1 complex alpha/beta subunit nucleotide-binding" evidence="18">
    <location>
        <begin position="150"/>
        <end position="365"/>
    </location>
</feature>
<dbReference type="HAMAP" id="MF_01346">
    <property type="entry name" value="ATP_synth_alpha_bact"/>
    <property type="match status" value="1"/>
</dbReference>
<dbReference type="InterPro" id="IPR005294">
    <property type="entry name" value="ATP_synth_F1_asu"/>
</dbReference>
<keyword evidence="22" id="KW-1185">Reference proteome</keyword>
<keyword evidence="10 17" id="KW-0139">CF(1)</keyword>
<evidence type="ECO:0000256" key="4">
    <source>
        <dbReference type="ARBA" id="ARBA00022448"/>
    </source>
</evidence>
<keyword evidence="4 17" id="KW-0813">Transport</keyword>
<dbReference type="SUPFAM" id="SSF47917">
    <property type="entry name" value="C-terminal domain of alpha and beta subunits of F1 ATP synthase"/>
    <property type="match status" value="1"/>
</dbReference>
<comment type="similarity">
    <text evidence="2 17">Belongs to the ATPase alpha/beta chains family.</text>
</comment>
<dbReference type="GO" id="GO:0043531">
    <property type="term" value="F:ADP binding"/>
    <property type="evidence" value="ECO:0007669"/>
    <property type="project" value="TreeGrafter"/>
</dbReference>
<dbReference type="AlphaFoldDB" id="A0A846U9Q8"/>
<feature type="domain" description="ATP synthase alpha subunit C-terminal" evidence="19">
    <location>
        <begin position="372"/>
        <end position="495"/>
    </location>
</feature>
<keyword evidence="11 17" id="KW-0066">ATP synthesis</keyword>
<dbReference type="CDD" id="cd01132">
    <property type="entry name" value="F1-ATPase_alpha_CD"/>
    <property type="match status" value="1"/>
</dbReference>
<evidence type="ECO:0000256" key="15">
    <source>
        <dbReference type="ARBA" id="ARBA00076569"/>
    </source>
</evidence>
<protein>
    <recommendedName>
        <fullName evidence="14 17">ATP synthase subunit alpha</fullName>
        <ecNumber evidence="3 17">7.1.2.2</ecNumber>
    </recommendedName>
    <alternativeName>
        <fullName evidence="15 17">ATP synthase F1 sector subunit alpha</fullName>
    </alternativeName>
    <alternativeName>
        <fullName evidence="16 17">F-ATPase subunit alpha</fullName>
    </alternativeName>
</protein>
<comment type="catalytic activity">
    <reaction evidence="12 17">
        <text>ATP + H2O + 4 H(+)(in) = ADP + phosphate + 5 H(+)(out)</text>
        <dbReference type="Rhea" id="RHEA:57720"/>
        <dbReference type="ChEBI" id="CHEBI:15377"/>
        <dbReference type="ChEBI" id="CHEBI:15378"/>
        <dbReference type="ChEBI" id="CHEBI:30616"/>
        <dbReference type="ChEBI" id="CHEBI:43474"/>
        <dbReference type="ChEBI" id="CHEBI:456216"/>
        <dbReference type="EC" id="7.1.2.2"/>
    </reaction>
</comment>
<evidence type="ECO:0000256" key="2">
    <source>
        <dbReference type="ARBA" id="ARBA00008936"/>
    </source>
</evidence>
<dbReference type="EC" id="7.1.2.2" evidence="3 17"/>
<evidence type="ECO:0000256" key="6">
    <source>
        <dbReference type="ARBA" id="ARBA00022840"/>
    </source>
</evidence>
<dbReference type="Pfam" id="PF02874">
    <property type="entry name" value="ATP-synt_ab_N"/>
    <property type="match status" value="1"/>
</dbReference>
<keyword evidence="17" id="KW-0375">Hydrogen ion transport</keyword>
<dbReference type="RefSeq" id="WP_168105081.1">
    <property type="nucleotide sequence ID" value="NZ_CP051215.1"/>
</dbReference>
<keyword evidence="8 17" id="KW-0406">Ion transport</keyword>
<evidence type="ECO:0000256" key="16">
    <source>
        <dbReference type="ARBA" id="ARBA00080980"/>
    </source>
</evidence>
<evidence type="ECO:0000256" key="7">
    <source>
        <dbReference type="ARBA" id="ARBA00022967"/>
    </source>
</evidence>
<evidence type="ECO:0000259" key="18">
    <source>
        <dbReference type="Pfam" id="PF00006"/>
    </source>
</evidence>
<sequence length="528" mass="57932">MSLNIDQIAEIIKAQIKNYGEKIVSNEEGMVLTVGDGIALVNGLDKAMNGELVFFPSSNTYGMVLNLEENTVGVVLMGSDASVKENDMVERTGNVVETVVGDKLLGRVVNALGQPIDGKGPIQGAKSRPVERIALGVMTRKSVSQPLSTGLIAVDAMIPIGKGQRELIIGDRQTGKTTIAIDTILNQKGKNVYCVYVAIGQKSSTVAQIVEKFTQLGAMEYTTIVSATASELAPLQYLSPYTGVTIAEEWMEQGKDVLIVYDDLSKHAVAYRSISLLLRRPPGREAYPGDVFYLHSRLLERAAKLNDKYGGGSITALPIIETQAGDISAYIPTNVISITDGQIFLMTQLFNSGVRPAVDVGLSVSRVGSAAQIKAMKQVAGSLKLELAQFRELEAFSQFGSDLDENTRNVIEHGKRAIELLKQKQNNPLSQINQVIILLAIKNKVIKWLPVEMMADFKKEVISYFAKNQRTDYQKLQEKLEFDDQLMKNISEGIAHVVYDLTTKISKYDFSKYGTAQEWKILADSVKK</sequence>
<evidence type="ECO:0000256" key="5">
    <source>
        <dbReference type="ARBA" id="ARBA00022741"/>
    </source>
</evidence>
<dbReference type="Gene3D" id="2.40.30.20">
    <property type="match status" value="1"/>
</dbReference>
<dbReference type="InterPro" id="IPR020003">
    <property type="entry name" value="ATPase_a/bsu_AS"/>
</dbReference>
<evidence type="ECO:0000256" key="8">
    <source>
        <dbReference type="ARBA" id="ARBA00023065"/>
    </source>
</evidence>
<dbReference type="Pfam" id="PF00306">
    <property type="entry name" value="ATP-synt_ab_C"/>
    <property type="match status" value="1"/>
</dbReference>
<dbReference type="InterPro" id="IPR036121">
    <property type="entry name" value="ATPase_F1/V1/A1_a/bsu_N_sf"/>
</dbReference>
<evidence type="ECO:0000256" key="14">
    <source>
        <dbReference type="ARBA" id="ARBA00069868"/>
    </source>
</evidence>
<dbReference type="SUPFAM" id="SSF50615">
    <property type="entry name" value="N-terminal domain of alpha and beta subunits of F1 ATP synthase"/>
    <property type="match status" value="1"/>
</dbReference>
<keyword evidence="17" id="KW-1003">Cell membrane</keyword>
<dbReference type="FunFam" id="1.20.150.20:FF:000001">
    <property type="entry name" value="ATP synthase subunit alpha"/>
    <property type="match status" value="1"/>
</dbReference>
<evidence type="ECO:0000256" key="13">
    <source>
        <dbReference type="ARBA" id="ARBA00065879"/>
    </source>
</evidence>
<evidence type="ECO:0000259" key="20">
    <source>
        <dbReference type="Pfam" id="PF02874"/>
    </source>
</evidence>
<accession>A0A846U9Q8</accession>
<reference evidence="21 22" key="1">
    <citation type="submission" date="2020-04" db="EMBL/GenBank/DDBJ databases">
        <title>Complete genome sequence of Spiroplasma platyhelix ATCC 51748, an insect isolate.</title>
        <authorList>
            <person name="Green E.A."/>
            <person name="Klassen J.L."/>
        </authorList>
    </citation>
    <scope>NUCLEOTIDE SEQUENCE [LARGE SCALE GENOMIC DNA]</scope>
    <source>
        <strain evidence="21 22">PALS-1</strain>
    </source>
</reference>
<dbReference type="CDD" id="cd18113">
    <property type="entry name" value="ATP-synt_F1_alpha_C"/>
    <property type="match status" value="1"/>
</dbReference>
<proteinExistence type="inferred from homology"/>
<dbReference type="InterPro" id="IPR027417">
    <property type="entry name" value="P-loop_NTPase"/>
</dbReference>
<dbReference type="InterPro" id="IPR004100">
    <property type="entry name" value="ATPase_F1/V1/A1_a/bsu_N"/>
</dbReference>
<dbReference type="InterPro" id="IPR038376">
    <property type="entry name" value="ATP_synth_asu_C_sf"/>
</dbReference>
<dbReference type="Gene3D" id="3.40.50.300">
    <property type="entry name" value="P-loop containing nucleotide triphosphate hydrolases"/>
    <property type="match status" value="1"/>
</dbReference>
<comment type="caution">
    <text evidence="21">The sequence shown here is derived from an EMBL/GenBank/DDBJ whole genome shotgun (WGS) entry which is preliminary data.</text>
</comment>
<dbReference type="Proteomes" id="UP000584587">
    <property type="component" value="Unassembled WGS sequence"/>
</dbReference>
<evidence type="ECO:0000256" key="1">
    <source>
        <dbReference type="ARBA" id="ARBA00004202"/>
    </source>
</evidence>
<evidence type="ECO:0000259" key="19">
    <source>
        <dbReference type="Pfam" id="PF00306"/>
    </source>
</evidence>
<dbReference type="Gene3D" id="1.20.150.20">
    <property type="entry name" value="ATP synthase alpha/beta chain, C-terminal domain"/>
    <property type="match status" value="1"/>
</dbReference>
<feature type="binding site" evidence="17">
    <location>
        <begin position="170"/>
        <end position="177"/>
    </location>
    <ligand>
        <name>ATP</name>
        <dbReference type="ChEBI" id="CHEBI:30616"/>
    </ligand>
</feature>
<dbReference type="PANTHER" id="PTHR48082">
    <property type="entry name" value="ATP SYNTHASE SUBUNIT ALPHA, MITOCHONDRIAL"/>
    <property type="match status" value="1"/>
</dbReference>
<dbReference type="GO" id="GO:0005886">
    <property type="term" value="C:plasma membrane"/>
    <property type="evidence" value="ECO:0007669"/>
    <property type="project" value="UniProtKB-SubCell"/>
</dbReference>
<feature type="site" description="Required for activity" evidence="17">
    <location>
        <position position="363"/>
    </location>
</feature>
<dbReference type="FunFam" id="3.40.50.300:FF:000002">
    <property type="entry name" value="ATP synthase subunit alpha"/>
    <property type="match status" value="1"/>
</dbReference>
<dbReference type="SUPFAM" id="SSF52540">
    <property type="entry name" value="P-loop containing nucleoside triphosphate hydrolases"/>
    <property type="match status" value="1"/>
</dbReference>
<evidence type="ECO:0000313" key="21">
    <source>
        <dbReference type="EMBL" id="NKE38603.1"/>
    </source>
</evidence>
<organism evidence="21 22">
    <name type="scientific">Spiroplasma platyhelix PALS-1</name>
    <dbReference type="NCBI Taxonomy" id="1276218"/>
    <lineage>
        <taxon>Bacteria</taxon>
        <taxon>Bacillati</taxon>
        <taxon>Mycoplasmatota</taxon>
        <taxon>Mollicutes</taxon>
        <taxon>Entomoplasmatales</taxon>
        <taxon>Spiroplasmataceae</taxon>
        <taxon>Spiroplasma</taxon>
    </lineage>
</organism>
<dbReference type="InterPro" id="IPR023366">
    <property type="entry name" value="ATP_synth_asu-like_sf"/>
</dbReference>
<dbReference type="PROSITE" id="PS00152">
    <property type="entry name" value="ATPASE_ALPHA_BETA"/>
    <property type="match status" value="1"/>
</dbReference>
<feature type="domain" description="ATPase F1/V1/A1 complex alpha/beta subunit N-terminal" evidence="20">
    <location>
        <begin position="24"/>
        <end position="93"/>
    </location>
</feature>
<dbReference type="Pfam" id="PF00006">
    <property type="entry name" value="ATP-synt_ab"/>
    <property type="match status" value="1"/>
</dbReference>
<keyword evidence="7 17" id="KW-1278">Translocase</keyword>
<gene>
    <name evidence="17" type="primary">atpA</name>
    <name evidence="21" type="ORF">HER12_02395</name>
</gene>
<comment type="subcellular location">
    <subcellularLocation>
        <location evidence="1 17">Cell membrane</location>
        <topology evidence="1 17">Peripheral membrane protein</topology>
    </subcellularLocation>
</comment>
<evidence type="ECO:0000256" key="9">
    <source>
        <dbReference type="ARBA" id="ARBA00023136"/>
    </source>
</evidence>